<dbReference type="SMART" id="SM01289">
    <property type="entry name" value="PYRIN"/>
    <property type="match status" value="1"/>
</dbReference>
<evidence type="ECO:0000259" key="1">
    <source>
        <dbReference type="PROSITE" id="PS50824"/>
    </source>
</evidence>
<keyword evidence="3" id="KW-1185">Reference proteome</keyword>
<sequence length="83" mass="9652">MSEVKDQLFKILTSLLSDGFEEFKKFLSHRDDPIPRCHLEAADRMTTVELMVQKYLPDGAKDITVEILEKMNMNHLAQNLRNC</sequence>
<dbReference type="Proteomes" id="UP000472271">
    <property type="component" value="Chromosome 4"/>
</dbReference>
<dbReference type="CDD" id="cd08321">
    <property type="entry name" value="Pyrin_ASC-like"/>
    <property type="match status" value="1"/>
</dbReference>
<reference evidence="2" key="3">
    <citation type="submission" date="2025-09" db="UniProtKB">
        <authorList>
            <consortium name="Ensembl"/>
        </authorList>
    </citation>
    <scope>IDENTIFICATION</scope>
</reference>
<dbReference type="Pfam" id="PF02758">
    <property type="entry name" value="PYRIN"/>
    <property type="match status" value="1"/>
</dbReference>
<feature type="domain" description="Pyrin" evidence="1">
    <location>
        <begin position="1"/>
        <end position="83"/>
    </location>
</feature>
<dbReference type="Ensembl" id="ENSSORT00005017417.1">
    <property type="protein sequence ID" value="ENSSORP00005016904.1"/>
    <property type="gene ID" value="ENSSORG00005008535.1"/>
</dbReference>
<protein>
    <recommendedName>
        <fullName evidence="1">Pyrin domain-containing protein</fullName>
    </recommendedName>
</protein>
<dbReference type="PROSITE" id="PS50824">
    <property type="entry name" value="DAPIN"/>
    <property type="match status" value="1"/>
</dbReference>
<dbReference type="Gene3D" id="1.10.533.10">
    <property type="entry name" value="Death Domain, Fas"/>
    <property type="match status" value="1"/>
</dbReference>
<reference evidence="2" key="1">
    <citation type="submission" date="2019-06" db="EMBL/GenBank/DDBJ databases">
        <authorList>
            <consortium name="Wellcome Sanger Institute Data Sharing"/>
        </authorList>
    </citation>
    <scope>NUCLEOTIDE SEQUENCE [LARGE SCALE GENOMIC DNA]</scope>
</reference>
<reference evidence="2" key="2">
    <citation type="submission" date="2025-08" db="UniProtKB">
        <authorList>
            <consortium name="Ensembl"/>
        </authorList>
    </citation>
    <scope>IDENTIFICATION</scope>
</reference>
<evidence type="ECO:0000313" key="2">
    <source>
        <dbReference type="Ensembl" id="ENSSORP00005016904.1"/>
    </source>
</evidence>
<dbReference type="AlphaFoldDB" id="A0A672ZJF2"/>
<dbReference type="InterPro" id="IPR011029">
    <property type="entry name" value="DEATH-like_dom_sf"/>
</dbReference>
<proteinExistence type="predicted"/>
<accession>A0A672ZJF2</accession>
<organism evidence="2 3">
    <name type="scientific">Sphaeramia orbicularis</name>
    <name type="common">orbiculate cardinalfish</name>
    <dbReference type="NCBI Taxonomy" id="375764"/>
    <lineage>
        <taxon>Eukaryota</taxon>
        <taxon>Metazoa</taxon>
        <taxon>Chordata</taxon>
        <taxon>Craniata</taxon>
        <taxon>Vertebrata</taxon>
        <taxon>Euteleostomi</taxon>
        <taxon>Actinopterygii</taxon>
        <taxon>Neopterygii</taxon>
        <taxon>Teleostei</taxon>
        <taxon>Neoteleostei</taxon>
        <taxon>Acanthomorphata</taxon>
        <taxon>Gobiaria</taxon>
        <taxon>Kurtiformes</taxon>
        <taxon>Apogonoidei</taxon>
        <taxon>Apogonidae</taxon>
        <taxon>Apogoninae</taxon>
        <taxon>Sphaeramia</taxon>
    </lineage>
</organism>
<evidence type="ECO:0000313" key="3">
    <source>
        <dbReference type="Proteomes" id="UP000472271"/>
    </source>
</evidence>
<dbReference type="InterPro" id="IPR004020">
    <property type="entry name" value="DAPIN"/>
</dbReference>
<dbReference type="InParanoid" id="A0A672ZJF2"/>
<dbReference type="SUPFAM" id="SSF47986">
    <property type="entry name" value="DEATH domain"/>
    <property type="match status" value="1"/>
</dbReference>
<name>A0A672ZJF2_9TELE</name>